<dbReference type="CDD" id="cd00614">
    <property type="entry name" value="CGS_like"/>
    <property type="match status" value="1"/>
</dbReference>
<dbReference type="InterPro" id="IPR015422">
    <property type="entry name" value="PyrdxlP-dep_Trfase_small"/>
</dbReference>
<dbReference type="InterPro" id="IPR000277">
    <property type="entry name" value="Cys/Met-Metab_PyrdxlP-dep_enz"/>
</dbReference>
<dbReference type="RefSeq" id="WP_122912964.1">
    <property type="nucleotide sequence ID" value="NZ_RHHT01000015.1"/>
</dbReference>
<name>A0A3M8CYM6_9BACL</name>
<dbReference type="PANTHER" id="PTHR11808">
    <property type="entry name" value="TRANS-SULFURATION ENZYME FAMILY MEMBER"/>
    <property type="match status" value="1"/>
</dbReference>
<feature type="modified residue" description="N6-(pyridoxal phosphate)lysine" evidence="8">
    <location>
        <position position="195"/>
    </location>
</feature>
<dbReference type="InterPro" id="IPR054542">
    <property type="entry name" value="Cys_met_metab_PP"/>
</dbReference>
<evidence type="ECO:0000313" key="11">
    <source>
        <dbReference type="Proteomes" id="UP000281915"/>
    </source>
</evidence>
<dbReference type="FunFam" id="3.40.640.10:FF:000009">
    <property type="entry name" value="Cystathionine gamma-synthase homolog"/>
    <property type="match status" value="1"/>
</dbReference>
<evidence type="ECO:0000256" key="8">
    <source>
        <dbReference type="PIRSR" id="PIRSR001434-2"/>
    </source>
</evidence>
<dbReference type="EMBL" id="RHHT01000015">
    <property type="protein sequence ID" value="RNB80884.1"/>
    <property type="molecule type" value="Genomic_DNA"/>
</dbReference>
<keyword evidence="6" id="KW-0486">Methionine biosynthesis</keyword>
<dbReference type="PANTHER" id="PTHR11808:SF50">
    <property type="entry name" value="CYSTATHIONINE BETA-LYASE"/>
    <property type="match status" value="1"/>
</dbReference>
<dbReference type="EC" id="4.4.1.13" evidence="3"/>
<dbReference type="SUPFAM" id="SSF53383">
    <property type="entry name" value="PLP-dependent transferases"/>
    <property type="match status" value="1"/>
</dbReference>
<evidence type="ECO:0000256" key="9">
    <source>
        <dbReference type="RuleBase" id="RU362118"/>
    </source>
</evidence>
<protein>
    <recommendedName>
        <fullName evidence="3">cysteine-S-conjugate beta-lyase</fullName>
        <ecNumber evidence="3">4.4.1.13</ecNumber>
    </recommendedName>
</protein>
<dbReference type="FunFam" id="3.90.1150.10:FF:000033">
    <property type="entry name" value="Cystathionine gamma-synthase"/>
    <property type="match status" value="1"/>
</dbReference>
<keyword evidence="7" id="KW-0456">Lyase</keyword>
<evidence type="ECO:0000256" key="1">
    <source>
        <dbReference type="ARBA" id="ARBA00001933"/>
    </source>
</evidence>
<evidence type="ECO:0000256" key="6">
    <source>
        <dbReference type="ARBA" id="ARBA00023167"/>
    </source>
</evidence>
<dbReference type="GO" id="GO:0005737">
    <property type="term" value="C:cytoplasm"/>
    <property type="evidence" value="ECO:0007669"/>
    <property type="project" value="TreeGrafter"/>
</dbReference>
<dbReference type="GO" id="GO:0019346">
    <property type="term" value="P:transsulfuration"/>
    <property type="evidence" value="ECO:0007669"/>
    <property type="project" value="InterPro"/>
</dbReference>
<keyword evidence="5 8" id="KW-0663">Pyridoxal phosphate</keyword>
<organism evidence="10 11">
    <name type="scientific">Brevibacillus panacihumi</name>
    <dbReference type="NCBI Taxonomy" id="497735"/>
    <lineage>
        <taxon>Bacteria</taxon>
        <taxon>Bacillati</taxon>
        <taxon>Bacillota</taxon>
        <taxon>Bacilli</taxon>
        <taxon>Bacillales</taxon>
        <taxon>Paenibacillaceae</taxon>
        <taxon>Brevibacillus</taxon>
    </lineage>
</organism>
<dbReference type="InterPro" id="IPR015424">
    <property type="entry name" value="PyrdxlP-dep_Trfase"/>
</dbReference>
<evidence type="ECO:0000256" key="5">
    <source>
        <dbReference type="ARBA" id="ARBA00022898"/>
    </source>
</evidence>
<comment type="similarity">
    <text evidence="2 9">Belongs to the trans-sulfuration enzymes family.</text>
</comment>
<evidence type="ECO:0000256" key="4">
    <source>
        <dbReference type="ARBA" id="ARBA00022605"/>
    </source>
</evidence>
<keyword evidence="10" id="KW-0808">Transferase</keyword>
<gene>
    <name evidence="10" type="ORF">EDM58_08615</name>
</gene>
<dbReference type="Gene3D" id="3.90.1150.10">
    <property type="entry name" value="Aspartate Aminotransferase, domain 1"/>
    <property type="match status" value="1"/>
</dbReference>
<comment type="caution">
    <text evidence="10">The sequence shown here is derived from an EMBL/GenBank/DDBJ whole genome shotgun (WGS) entry which is preliminary data.</text>
</comment>
<dbReference type="Gene3D" id="3.40.640.10">
    <property type="entry name" value="Type I PLP-dependent aspartate aminotransferase-like (Major domain)"/>
    <property type="match status" value="1"/>
</dbReference>
<dbReference type="Proteomes" id="UP000281915">
    <property type="component" value="Unassembled WGS sequence"/>
</dbReference>
<dbReference type="GO" id="GO:0047804">
    <property type="term" value="F:cysteine-S-conjugate beta-lyase activity"/>
    <property type="evidence" value="ECO:0007669"/>
    <property type="project" value="UniProtKB-EC"/>
</dbReference>
<dbReference type="PIRSF" id="PIRSF001434">
    <property type="entry name" value="CGS"/>
    <property type="match status" value="1"/>
</dbReference>
<evidence type="ECO:0000256" key="7">
    <source>
        <dbReference type="ARBA" id="ARBA00023239"/>
    </source>
</evidence>
<accession>A0A3M8CYM6</accession>
<reference evidence="10 11" key="1">
    <citation type="submission" date="2018-10" db="EMBL/GenBank/DDBJ databases">
        <title>Phylogenomics of Brevibacillus.</title>
        <authorList>
            <person name="Dunlap C."/>
        </authorList>
    </citation>
    <scope>NUCLEOTIDE SEQUENCE [LARGE SCALE GENOMIC DNA]</scope>
    <source>
        <strain evidence="10 11">JCM 15085</strain>
    </source>
</reference>
<dbReference type="InterPro" id="IPR015421">
    <property type="entry name" value="PyrdxlP-dep_Trfase_major"/>
</dbReference>
<evidence type="ECO:0000256" key="3">
    <source>
        <dbReference type="ARBA" id="ARBA00012224"/>
    </source>
</evidence>
<sequence length="394" mass="42485">MNFATKALHGVSCFDPVTGASSVPIYQASTFHQADLDAPGLYDYARSGNPTRHALEEAIAVLEGGTRGFAFASGMAAISSVFMLFSAGEHIIVAEDVYGGTFRFLTQVLSRMGIEVTFVDTTCIHAVENAIKPETKGIYLESPSNPTLKVTDLAAVCRIAKRHDLLVMVDNTFMTPYYQKPLELGADVVIHSATKFIGGHSDVVAGLAVTKDEVLGKQLYFIQNGMGAILGAQDSWLVMRGLKTLKARLDVSSRSAERIAHWLSQHPAVSRVYYTGLCTHAGHHVQASQASGHGAVLSFDVGSRERAKAVFDRVKLPIVAVSLGAVETILSYPAAMSHAAMPPEERSKRGITDGLIRLSAGLEDTEDLLQDLAQALDALHELRISDDKKTFSRV</sequence>
<keyword evidence="4" id="KW-0028">Amino-acid biosynthesis</keyword>
<evidence type="ECO:0000256" key="2">
    <source>
        <dbReference type="ARBA" id="ARBA00009077"/>
    </source>
</evidence>
<dbReference type="GO" id="GO:0008483">
    <property type="term" value="F:transaminase activity"/>
    <property type="evidence" value="ECO:0007669"/>
    <property type="project" value="UniProtKB-KW"/>
</dbReference>
<dbReference type="GO" id="GO:0030170">
    <property type="term" value="F:pyridoxal phosphate binding"/>
    <property type="evidence" value="ECO:0007669"/>
    <property type="project" value="InterPro"/>
</dbReference>
<proteinExistence type="inferred from homology"/>
<keyword evidence="10" id="KW-0032">Aminotransferase</keyword>
<dbReference type="Pfam" id="PF01053">
    <property type="entry name" value="Cys_Met_Meta_PP"/>
    <property type="match status" value="1"/>
</dbReference>
<evidence type="ECO:0000313" key="10">
    <source>
        <dbReference type="EMBL" id="RNB80884.1"/>
    </source>
</evidence>
<dbReference type="AlphaFoldDB" id="A0A3M8CYM6"/>
<comment type="cofactor">
    <cofactor evidence="1 9">
        <name>pyridoxal 5'-phosphate</name>
        <dbReference type="ChEBI" id="CHEBI:597326"/>
    </cofactor>
</comment>
<dbReference type="GO" id="GO:0009086">
    <property type="term" value="P:methionine biosynthetic process"/>
    <property type="evidence" value="ECO:0007669"/>
    <property type="project" value="UniProtKB-KW"/>
</dbReference>
<dbReference type="PROSITE" id="PS00868">
    <property type="entry name" value="CYS_MET_METAB_PP"/>
    <property type="match status" value="1"/>
</dbReference>